<dbReference type="EMBL" id="CAJNRG010009482">
    <property type="protein sequence ID" value="CAF2114204.1"/>
    <property type="molecule type" value="Genomic_DNA"/>
</dbReference>
<name>A0A816UNM0_9BILA</name>
<dbReference type="Gene3D" id="3.60.10.10">
    <property type="entry name" value="Endonuclease/exonuclease/phosphatase"/>
    <property type="match status" value="1"/>
</dbReference>
<dbReference type="InterPro" id="IPR036691">
    <property type="entry name" value="Endo/exonu/phosph_ase_sf"/>
</dbReference>
<accession>A0A816UNM0</accession>
<dbReference type="AlphaFoldDB" id="A0A816UNM0"/>
<sequence length="329" mass="37792">MSGNPGCPKKIEQRYEINQQLKQLNRNSDTQTQRQKPTWTGNTTDYLFGNELEINGNNTTNSHVEFIKVLEKINSTMSLIKDQQDELNSKFDTLDTKLNRYNNDFNQIKICINEILCPLIKEISNQVLQKAKGLNKQTLAPLHDKLINFMSKSIVSSNEIDVADDTINAGEYHTSNKWTTSSTLDNLFTDWEQRRQQTANMLNVTSKLSFLLMNISSLKLYIYDLFELLNQIHVSIIVLNGTRDDNDALKCFSIYLTNFQLFHQQGTNAFGGVLIAVHRSIPVQRVIKFDSICNLIVLDVRNSSRKFQLATYYSPPNENIPLNIFKEIL</sequence>
<dbReference type="SUPFAM" id="SSF56219">
    <property type="entry name" value="DNase I-like"/>
    <property type="match status" value="1"/>
</dbReference>
<reference evidence="1" key="1">
    <citation type="submission" date="2021-02" db="EMBL/GenBank/DDBJ databases">
        <authorList>
            <person name="Nowell W R."/>
        </authorList>
    </citation>
    <scope>NUCLEOTIDE SEQUENCE</scope>
</reference>
<gene>
    <name evidence="1" type="ORF">XDN619_LOCUS21362</name>
</gene>
<evidence type="ECO:0000313" key="2">
    <source>
        <dbReference type="Proteomes" id="UP000663887"/>
    </source>
</evidence>
<proteinExistence type="predicted"/>
<dbReference type="Proteomes" id="UP000663887">
    <property type="component" value="Unassembled WGS sequence"/>
</dbReference>
<protein>
    <submittedName>
        <fullName evidence="1">Uncharacterized protein</fullName>
    </submittedName>
</protein>
<comment type="caution">
    <text evidence="1">The sequence shown here is derived from an EMBL/GenBank/DDBJ whole genome shotgun (WGS) entry which is preliminary data.</text>
</comment>
<evidence type="ECO:0000313" key="1">
    <source>
        <dbReference type="EMBL" id="CAF2114204.1"/>
    </source>
</evidence>
<organism evidence="1 2">
    <name type="scientific">Rotaria magnacalcarata</name>
    <dbReference type="NCBI Taxonomy" id="392030"/>
    <lineage>
        <taxon>Eukaryota</taxon>
        <taxon>Metazoa</taxon>
        <taxon>Spiralia</taxon>
        <taxon>Gnathifera</taxon>
        <taxon>Rotifera</taxon>
        <taxon>Eurotatoria</taxon>
        <taxon>Bdelloidea</taxon>
        <taxon>Philodinida</taxon>
        <taxon>Philodinidae</taxon>
        <taxon>Rotaria</taxon>
    </lineage>
</organism>
<feature type="non-terminal residue" evidence="1">
    <location>
        <position position="1"/>
    </location>
</feature>